<dbReference type="CDD" id="cd00531">
    <property type="entry name" value="NTF2_like"/>
    <property type="match status" value="1"/>
</dbReference>
<evidence type="ECO:0000259" key="2">
    <source>
        <dbReference type="Pfam" id="PF13577"/>
    </source>
</evidence>
<organism evidence="3">
    <name type="scientific">freshwater metagenome</name>
    <dbReference type="NCBI Taxonomy" id="449393"/>
    <lineage>
        <taxon>unclassified sequences</taxon>
        <taxon>metagenomes</taxon>
        <taxon>ecological metagenomes</taxon>
    </lineage>
</organism>
<dbReference type="InterPro" id="IPR037401">
    <property type="entry name" value="SnoaL-like"/>
</dbReference>
<reference evidence="3" key="1">
    <citation type="submission" date="2020-05" db="EMBL/GenBank/DDBJ databases">
        <authorList>
            <person name="Chiriac C."/>
            <person name="Salcher M."/>
            <person name="Ghai R."/>
            <person name="Kavagutti S V."/>
        </authorList>
    </citation>
    <scope>NUCLEOTIDE SEQUENCE</scope>
</reference>
<evidence type="ECO:0000256" key="1">
    <source>
        <dbReference type="SAM" id="MobiDB-lite"/>
    </source>
</evidence>
<dbReference type="AlphaFoldDB" id="A0A6J6FC62"/>
<feature type="region of interest" description="Disordered" evidence="1">
    <location>
        <begin position="148"/>
        <end position="167"/>
    </location>
</feature>
<evidence type="ECO:0000313" key="3">
    <source>
        <dbReference type="EMBL" id="CAB4585817.1"/>
    </source>
</evidence>
<name>A0A6J6FC62_9ZZZZ</name>
<dbReference type="EMBL" id="CAEZSR010000187">
    <property type="protein sequence ID" value="CAB4585817.1"/>
    <property type="molecule type" value="Genomic_DNA"/>
</dbReference>
<sequence>MSTNVDTTELGARAAIEDALLRYCRGIDRLHVPSLESAFHPGAILEGYGSAEATTIEVFVPRVLESLRTRFVATQHRMSNTTIEVDGDRALAETYVLAYHVMEHEGGRTLVTFNGRYVDTFECRDGDWRIARRQLRVDWTDISPMGDPMQGAYVPSGRDGTPDPVFD</sequence>
<dbReference type="InterPro" id="IPR032710">
    <property type="entry name" value="NTF2-like_dom_sf"/>
</dbReference>
<accession>A0A6J6FC62</accession>
<proteinExistence type="predicted"/>
<protein>
    <submittedName>
        <fullName evidence="3">Unannotated protein</fullName>
    </submittedName>
</protein>
<dbReference type="Pfam" id="PF13577">
    <property type="entry name" value="SnoaL_4"/>
    <property type="match status" value="1"/>
</dbReference>
<dbReference type="SUPFAM" id="SSF54427">
    <property type="entry name" value="NTF2-like"/>
    <property type="match status" value="1"/>
</dbReference>
<gene>
    <name evidence="3" type="ORF">UFOPK1493_03404</name>
</gene>
<feature type="domain" description="SnoaL-like" evidence="2">
    <location>
        <begin position="9"/>
        <end position="133"/>
    </location>
</feature>
<dbReference type="Gene3D" id="3.10.450.50">
    <property type="match status" value="1"/>
</dbReference>